<reference evidence="7" key="1">
    <citation type="journal article" date="2020" name="Stud. Mycol.">
        <title>101 Dothideomycetes genomes: A test case for predicting lifestyles and emergence of pathogens.</title>
        <authorList>
            <person name="Haridas S."/>
            <person name="Albert R."/>
            <person name="Binder M."/>
            <person name="Bloem J."/>
            <person name="LaButti K."/>
            <person name="Salamov A."/>
            <person name="Andreopoulos B."/>
            <person name="Baker S."/>
            <person name="Barry K."/>
            <person name="Bills G."/>
            <person name="Bluhm B."/>
            <person name="Cannon C."/>
            <person name="Castanera R."/>
            <person name="Culley D."/>
            <person name="Daum C."/>
            <person name="Ezra D."/>
            <person name="Gonzalez J."/>
            <person name="Henrissat B."/>
            <person name="Kuo A."/>
            <person name="Liang C."/>
            <person name="Lipzen A."/>
            <person name="Lutzoni F."/>
            <person name="Magnuson J."/>
            <person name="Mondo S."/>
            <person name="Nolan M."/>
            <person name="Ohm R."/>
            <person name="Pangilinan J."/>
            <person name="Park H.-J."/>
            <person name="Ramirez L."/>
            <person name="Alfaro M."/>
            <person name="Sun H."/>
            <person name="Tritt A."/>
            <person name="Yoshinaga Y."/>
            <person name="Zwiers L.-H."/>
            <person name="Turgeon B."/>
            <person name="Goodwin S."/>
            <person name="Spatafora J."/>
            <person name="Crous P."/>
            <person name="Grigoriev I."/>
        </authorList>
    </citation>
    <scope>NUCLEOTIDE SEQUENCE [LARGE SCALE GENOMIC DNA]</scope>
    <source>
        <strain evidence="7">CECT 20119</strain>
    </source>
</reference>
<feature type="domain" description="IBR" evidence="5">
    <location>
        <begin position="12"/>
        <end position="57"/>
    </location>
</feature>
<evidence type="ECO:0000313" key="7">
    <source>
        <dbReference type="Proteomes" id="UP000799538"/>
    </source>
</evidence>
<dbReference type="Proteomes" id="UP000799538">
    <property type="component" value="Unassembled WGS sequence"/>
</dbReference>
<keyword evidence="2" id="KW-0863">Zinc-finger</keyword>
<accession>A0A6A6GGK4</accession>
<dbReference type="AlphaFoldDB" id="A0A6A6GGK4"/>
<dbReference type="InterPro" id="IPR002867">
    <property type="entry name" value="IBR_dom"/>
</dbReference>
<evidence type="ECO:0000256" key="2">
    <source>
        <dbReference type="ARBA" id="ARBA00022771"/>
    </source>
</evidence>
<keyword evidence="7" id="KW-1185">Reference proteome</keyword>
<evidence type="ECO:0000256" key="1">
    <source>
        <dbReference type="ARBA" id="ARBA00022723"/>
    </source>
</evidence>
<keyword evidence="3" id="KW-0833">Ubl conjugation pathway</keyword>
<dbReference type="GO" id="GO:0008270">
    <property type="term" value="F:zinc ion binding"/>
    <property type="evidence" value="ECO:0007669"/>
    <property type="project" value="UniProtKB-KW"/>
</dbReference>
<evidence type="ECO:0000256" key="3">
    <source>
        <dbReference type="ARBA" id="ARBA00022786"/>
    </source>
</evidence>
<organism evidence="6 7">
    <name type="scientific">Elsinoe ampelina</name>
    <dbReference type="NCBI Taxonomy" id="302913"/>
    <lineage>
        <taxon>Eukaryota</taxon>
        <taxon>Fungi</taxon>
        <taxon>Dikarya</taxon>
        <taxon>Ascomycota</taxon>
        <taxon>Pezizomycotina</taxon>
        <taxon>Dothideomycetes</taxon>
        <taxon>Dothideomycetidae</taxon>
        <taxon>Myriangiales</taxon>
        <taxon>Elsinoaceae</taxon>
        <taxon>Elsinoe</taxon>
    </lineage>
</organism>
<keyword evidence="4" id="KW-0862">Zinc</keyword>
<evidence type="ECO:0000259" key="5">
    <source>
        <dbReference type="Pfam" id="PF01485"/>
    </source>
</evidence>
<protein>
    <recommendedName>
        <fullName evidence="5">IBR domain-containing protein</fullName>
    </recommendedName>
</protein>
<evidence type="ECO:0000313" key="6">
    <source>
        <dbReference type="EMBL" id="KAF2224737.1"/>
    </source>
</evidence>
<proteinExistence type="predicted"/>
<dbReference type="EMBL" id="ML992504">
    <property type="protein sequence ID" value="KAF2224737.1"/>
    <property type="molecule type" value="Genomic_DNA"/>
</dbReference>
<dbReference type="OrthoDB" id="3812927at2759"/>
<sequence length="97" mass="10890">MRYAAKLPELQCEDRVYCHVPTCSAWISPINVRGDAATCSACRARTCKHCLSAHHMGDCMNDPHAQALLALSREEGWQRCFACRHMVELVAGCFHIK</sequence>
<name>A0A6A6GGK4_9PEZI</name>
<gene>
    <name evidence="6" type="ORF">BDZ85DRAFT_258990</name>
</gene>
<dbReference type="Pfam" id="PF01485">
    <property type="entry name" value="IBR"/>
    <property type="match status" value="1"/>
</dbReference>
<keyword evidence="1" id="KW-0479">Metal-binding</keyword>
<evidence type="ECO:0000256" key="4">
    <source>
        <dbReference type="ARBA" id="ARBA00022833"/>
    </source>
</evidence>